<dbReference type="EMBL" id="JAUCMV010000003">
    <property type="protein sequence ID" value="KAK0412383.1"/>
    <property type="molecule type" value="Genomic_DNA"/>
</dbReference>
<dbReference type="Proteomes" id="UP001175271">
    <property type="component" value="Unassembled WGS sequence"/>
</dbReference>
<feature type="transmembrane region" description="Helical" evidence="1">
    <location>
        <begin position="12"/>
        <end position="34"/>
    </location>
</feature>
<evidence type="ECO:0000256" key="1">
    <source>
        <dbReference type="SAM" id="Phobius"/>
    </source>
</evidence>
<keyword evidence="3" id="KW-1185">Reference proteome</keyword>
<dbReference type="SUPFAM" id="SSF81321">
    <property type="entry name" value="Family A G protein-coupled receptor-like"/>
    <property type="match status" value="1"/>
</dbReference>
<protein>
    <submittedName>
        <fullName evidence="2">Uncharacterized protein</fullName>
    </submittedName>
</protein>
<name>A0AA39LWP8_9BILA</name>
<keyword evidence="1" id="KW-0472">Membrane</keyword>
<dbReference type="AlphaFoldDB" id="A0AA39LWP8"/>
<keyword evidence="1" id="KW-1133">Transmembrane helix</keyword>
<evidence type="ECO:0000313" key="3">
    <source>
        <dbReference type="Proteomes" id="UP001175271"/>
    </source>
</evidence>
<accession>A0AA39LWP8</accession>
<gene>
    <name evidence="2" type="ORF">QR680_006183</name>
</gene>
<reference evidence="2" key="1">
    <citation type="submission" date="2023-06" db="EMBL/GenBank/DDBJ databases">
        <title>Genomic analysis of the entomopathogenic nematode Steinernema hermaphroditum.</title>
        <authorList>
            <person name="Schwarz E.M."/>
            <person name="Heppert J.K."/>
            <person name="Baniya A."/>
            <person name="Schwartz H.T."/>
            <person name="Tan C.-H."/>
            <person name="Antoshechkin I."/>
            <person name="Sternberg P.W."/>
            <person name="Goodrich-Blair H."/>
            <person name="Dillman A.R."/>
        </authorList>
    </citation>
    <scope>NUCLEOTIDE SEQUENCE</scope>
    <source>
        <strain evidence="2">PS9179</strain>
        <tissue evidence="2">Whole animal</tissue>
    </source>
</reference>
<comment type="caution">
    <text evidence="2">The sequence shown here is derived from an EMBL/GenBank/DDBJ whole genome shotgun (WGS) entry which is preliminary data.</text>
</comment>
<keyword evidence="1" id="KW-0812">Transmembrane</keyword>
<feature type="transmembrane region" description="Helical" evidence="1">
    <location>
        <begin position="66"/>
        <end position="89"/>
    </location>
</feature>
<organism evidence="2 3">
    <name type="scientific">Steinernema hermaphroditum</name>
    <dbReference type="NCBI Taxonomy" id="289476"/>
    <lineage>
        <taxon>Eukaryota</taxon>
        <taxon>Metazoa</taxon>
        <taxon>Ecdysozoa</taxon>
        <taxon>Nematoda</taxon>
        <taxon>Chromadorea</taxon>
        <taxon>Rhabditida</taxon>
        <taxon>Tylenchina</taxon>
        <taxon>Panagrolaimomorpha</taxon>
        <taxon>Strongyloidoidea</taxon>
        <taxon>Steinernematidae</taxon>
        <taxon>Steinernema</taxon>
    </lineage>
</organism>
<proteinExistence type="predicted"/>
<evidence type="ECO:0000313" key="2">
    <source>
        <dbReference type="EMBL" id="KAK0412383.1"/>
    </source>
</evidence>
<feature type="transmembrane region" description="Helical" evidence="1">
    <location>
        <begin position="109"/>
        <end position="130"/>
    </location>
</feature>
<sequence length="192" mass="22046">MHRQGKCASFSWHRNVILAGLCWLIGLAFFVVYMTSYTGLYFNLDQFCWLLVENGTLTLFIDKAEVYTTFPALAFTFIMYLIIFIFITLQKFRFSTKHKLMISSEEVGIVIRAFIVFVYVSTMITAWHYGDSYLPNSVWTGVAINLAWIFYCGFNSMLNLLFNRTIRSKCFQKVGIGTNSTTVTVLSVTSTL</sequence>
<feature type="transmembrane region" description="Helical" evidence="1">
    <location>
        <begin position="142"/>
        <end position="162"/>
    </location>
</feature>